<keyword evidence="10" id="KW-1185">Reference proteome</keyword>
<feature type="domain" description="UDENN FNIP1/2-type" evidence="8">
    <location>
        <begin position="37"/>
        <end position="1103"/>
    </location>
</feature>
<accession>A0A667G532</accession>
<dbReference type="InterPro" id="IPR037545">
    <property type="entry name" value="DENN_FNIP1/2"/>
</dbReference>
<dbReference type="GO" id="GO:0005765">
    <property type="term" value="C:lysosomal membrane"/>
    <property type="evidence" value="ECO:0007669"/>
    <property type="project" value="UniProtKB-SubCell"/>
</dbReference>
<comment type="subcellular location">
    <subcellularLocation>
        <location evidence="1">Cytoplasm</location>
    </subcellularLocation>
    <subcellularLocation>
        <location evidence="2">Lysosome membrane</location>
    </subcellularLocation>
</comment>
<evidence type="ECO:0000313" key="10">
    <source>
        <dbReference type="Proteomes" id="UP000472241"/>
    </source>
</evidence>
<dbReference type="Pfam" id="PF14637">
    <property type="entry name" value="FNIP_M"/>
    <property type="match status" value="1"/>
</dbReference>
<dbReference type="PRINTS" id="PR02073">
    <property type="entry name" value="FOLLICULNIP1"/>
</dbReference>
<dbReference type="Pfam" id="PF14636">
    <property type="entry name" value="FNIP_N"/>
    <property type="match status" value="1"/>
</dbReference>
<evidence type="ECO:0000313" key="9">
    <source>
        <dbReference type="Ensembl" id="ENSLCNP00005002848.1"/>
    </source>
</evidence>
<evidence type="ECO:0000256" key="5">
    <source>
        <dbReference type="ARBA" id="ARBA00023136"/>
    </source>
</evidence>
<feature type="region of interest" description="Disordered" evidence="7">
    <location>
        <begin position="92"/>
        <end position="118"/>
    </location>
</feature>
<dbReference type="Pfam" id="PF14638">
    <property type="entry name" value="FNIP_C"/>
    <property type="match status" value="1"/>
</dbReference>
<evidence type="ECO:0000256" key="7">
    <source>
        <dbReference type="SAM" id="MobiDB-lite"/>
    </source>
</evidence>
<dbReference type="InterPro" id="IPR028086">
    <property type="entry name" value="FNIP_C_dom"/>
</dbReference>
<feature type="region of interest" description="Disordered" evidence="7">
    <location>
        <begin position="781"/>
        <end position="813"/>
    </location>
</feature>
<dbReference type="PANTHER" id="PTHR21634">
    <property type="entry name" value="RE13835P"/>
    <property type="match status" value="1"/>
</dbReference>
<gene>
    <name evidence="9" type="primary">FNIP1</name>
</gene>
<evidence type="ECO:0000259" key="8">
    <source>
        <dbReference type="PROSITE" id="PS51836"/>
    </source>
</evidence>
<name>A0A667G532_LYNCA</name>
<protein>
    <submittedName>
        <fullName evidence="9">Folliculin interacting protein 1</fullName>
    </submittedName>
</protein>
<dbReference type="AlphaFoldDB" id="A0A667G532"/>
<feature type="region of interest" description="Disordered" evidence="7">
    <location>
        <begin position="926"/>
        <end position="958"/>
    </location>
</feature>
<dbReference type="Proteomes" id="UP000472241">
    <property type="component" value="Unplaced"/>
</dbReference>
<dbReference type="InterPro" id="IPR028084">
    <property type="entry name" value="FNIP_N_dom"/>
</dbReference>
<dbReference type="PROSITE" id="PS51836">
    <property type="entry name" value="DENN_FNIP12"/>
    <property type="match status" value="1"/>
</dbReference>
<evidence type="ECO:0000256" key="3">
    <source>
        <dbReference type="ARBA" id="ARBA00007541"/>
    </source>
</evidence>
<dbReference type="GO" id="GO:0051087">
    <property type="term" value="F:protein-folding chaperone binding"/>
    <property type="evidence" value="ECO:0007669"/>
    <property type="project" value="TreeGrafter"/>
</dbReference>
<dbReference type="PANTHER" id="PTHR21634:SF12">
    <property type="entry name" value="FOLLICULIN-INTERACTING PROTEIN 1"/>
    <property type="match status" value="1"/>
</dbReference>
<sequence length="1103" mass="122969">MAPTLFQKLFSKRSGLGAPGRDARDPDCAFSWPLPEFDPSQIRLIVYQDCERRGRNVLFDSSVKRKNEDISVSKLCSDAQVKVFGKCCQLKPGGDSSSSLDSSVTSSSDVKDQCPKYQGSRCSSDANMLGEMMFGSVAMSYKGSTLKIHQIRSPPQLMLSKVFTARTGSSICGSLNTLQDSLEFINQDNSTLKADSNTVINGLLGNIGLSQFCSPRRAFSEQGPLRLIRSASFFAVHSNPMDMPGRELNEDRDSGIARSASLSSLLITPFPSPNSSLTRSCASSYQRRWRRSQTTSLENGVFPRWSIEESFNLSDESCGPNPGIVRKKKIAIGVIFSLSKDEDENNKFNEFFFSHFPLFESHMNKLKSAIEQAMKMSRRSADASQRSLAYNRIVDALNEFRTTICNLYTMPRIGEPVWLTMMSGTPEKNQLCHRFMKEFTFLMENASKNQFLPALITAVLTNHLAWVPTVMPNGQPPIKIFLEKHSSQSVDMLAKTHPYNPLWAQLGDLYGAIGSPVRLARTVVVGKRQDMVQRLLYFLTYFIRCSELQETHLLENGEDEAIVMPGTVITTTLEKGEIEESEYVLITMHRNKSSLLFKDPEETRTPNCNCKYCSRPLLGQNMENVSQQETEEIQNSSKELLGISDECRMISPSDCQEENAVDVKQFRDKLRTCLDTKLETSVCTGSAPVDKCALSKSGSEPAEETWHNEELLGSGNHTGKVLRSTGMVVEKKPPDKLVTAAFSCEASQTKVTFLIGDSMSPDSDTELRSQAVVDQITRHHTKPLKEEGEAVVDQQHQETKQTTKDQSGESPIPNVVSGEPCELPCWNHSDLESMSLFDEYFNDDSIETRTIDDIIAVKTSTDSKEHCCMLEFSKGLCTTNSKQNSEFCKCVETVHQDSCKTCFPQQDQRDKLSILVPHGDKETSEKKIAIGTEWDIPRNESSDSALGDSESEDAGHDMTRQVSSYYGGEQEDWAEEDEIPFPGSKLIEVSAVQPNIANFGRSLLGGYCSSYVPDFVLQGIGSDERLRQCLVSDLSHAVQCVMHLEDRLQELYFKSKMLSEYLRGQMRVHVKELGVVLGIESSDLPLLAAVASTHSPYVAQILL</sequence>
<reference evidence="9" key="2">
    <citation type="submission" date="2025-09" db="UniProtKB">
        <authorList>
            <consortium name="Ensembl"/>
        </authorList>
    </citation>
    <scope>IDENTIFICATION</scope>
</reference>
<evidence type="ECO:0000256" key="6">
    <source>
        <dbReference type="ARBA" id="ARBA00023228"/>
    </source>
</evidence>
<evidence type="ECO:0000256" key="4">
    <source>
        <dbReference type="ARBA" id="ARBA00022490"/>
    </source>
</evidence>
<organism evidence="9 10">
    <name type="scientific">Lynx canadensis</name>
    <name type="common">Canada lynx</name>
    <name type="synonym">Felis canadensis</name>
    <dbReference type="NCBI Taxonomy" id="61383"/>
    <lineage>
        <taxon>Eukaryota</taxon>
        <taxon>Metazoa</taxon>
        <taxon>Chordata</taxon>
        <taxon>Craniata</taxon>
        <taxon>Vertebrata</taxon>
        <taxon>Euteleostomi</taxon>
        <taxon>Mammalia</taxon>
        <taxon>Eutheria</taxon>
        <taxon>Laurasiatheria</taxon>
        <taxon>Carnivora</taxon>
        <taxon>Feliformia</taxon>
        <taxon>Felidae</taxon>
        <taxon>Felinae</taxon>
        <taxon>Lynx</taxon>
    </lineage>
</organism>
<keyword evidence="6" id="KW-0458">Lysosome</keyword>
<dbReference type="InterPro" id="IPR028085">
    <property type="entry name" value="FNIP_mid_dom"/>
</dbReference>
<evidence type="ECO:0000256" key="2">
    <source>
        <dbReference type="ARBA" id="ARBA00004656"/>
    </source>
</evidence>
<comment type="similarity">
    <text evidence="3">Belongs to the FNIP family.</text>
</comment>
<evidence type="ECO:0000256" key="1">
    <source>
        <dbReference type="ARBA" id="ARBA00004496"/>
    </source>
</evidence>
<proteinExistence type="inferred from homology"/>
<feature type="compositionally biased region" description="Basic and acidic residues" evidence="7">
    <location>
        <begin position="795"/>
        <end position="807"/>
    </location>
</feature>
<dbReference type="GO" id="GO:0042030">
    <property type="term" value="F:ATPase inhibitor activity"/>
    <property type="evidence" value="ECO:0007669"/>
    <property type="project" value="TreeGrafter"/>
</dbReference>
<dbReference type="InterPro" id="IPR026156">
    <property type="entry name" value="FNIP_fam"/>
</dbReference>
<feature type="compositionally biased region" description="Low complexity" evidence="7">
    <location>
        <begin position="95"/>
        <end position="108"/>
    </location>
</feature>
<dbReference type="Ensembl" id="ENSLCNT00005003264.1">
    <property type="protein sequence ID" value="ENSLCNP00005002848.1"/>
    <property type="gene ID" value="ENSLCNG00005001956.1"/>
</dbReference>
<keyword evidence="4" id="KW-0963">Cytoplasm</keyword>
<reference evidence="9" key="1">
    <citation type="submission" date="2025-08" db="UniProtKB">
        <authorList>
            <consortium name="Ensembl"/>
        </authorList>
    </citation>
    <scope>IDENTIFICATION</scope>
</reference>
<keyword evidence="5" id="KW-0472">Membrane</keyword>